<evidence type="ECO:0000313" key="3">
    <source>
        <dbReference type="Proteomes" id="UP000887013"/>
    </source>
</evidence>
<feature type="compositionally biased region" description="Basic and acidic residues" evidence="1">
    <location>
        <begin position="1"/>
        <end position="20"/>
    </location>
</feature>
<comment type="caution">
    <text evidence="2">The sequence shown here is derived from an EMBL/GenBank/DDBJ whole genome shotgun (WGS) entry which is preliminary data.</text>
</comment>
<feature type="region of interest" description="Disordered" evidence="1">
    <location>
        <begin position="1"/>
        <end position="26"/>
    </location>
</feature>
<evidence type="ECO:0000256" key="1">
    <source>
        <dbReference type="SAM" id="MobiDB-lite"/>
    </source>
</evidence>
<dbReference type="AlphaFoldDB" id="A0A8X6IV27"/>
<protein>
    <submittedName>
        <fullName evidence="2">Uncharacterized protein</fullName>
    </submittedName>
</protein>
<dbReference type="Proteomes" id="UP000887013">
    <property type="component" value="Unassembled WGS sequence"/>
</dbReference>
<feature type="region of interest" description="Disordered" evidence="1">
    <location>
        <begin position="66"/>
        <end position="104"/>
    </location>
</feature>
<gene>
    <name evidence="2" type="ORF">NPIL_680211</name>
</gene>
<feature type="compositionally biased region" description="Basic and acidic residues" evidence="1">
    <location>
        <begin position="77"/>
        <end position="91"/>
    </location>
</feature>
<keyword evidence="3" id="KW-1185">Reference proteome</keyword>
<organism evidence="2 3">
    <name type="scientific">Nephila pilipes</name>
    <name type="common">Giant wood spider</name>
    <name type="synonym">Nephila maculata</name>
    <dbReference type="NCBI Taxonomy" id="299642"/>
    <lineage>
        <taxon>Eukaryota</taxon>
        <taxon>Metazoa</taxon>
        <taxon>Ecdysozoa</taxon>
        <taxon>Arthropoda</taxon>
        <taxon>Chelicerata</taxon>
        <taxon>Arachnida</taxon>
        <taxon>Araneae</taxon>
        <taxon>Araneomorphae</taxon>
        <taxon>Entelegynae</taxon>
        <taxon>Araneoidea</taxon>
        <taxon>Nephilidae</taxon>
        <taxon>Nephila</taxon>
    </lineage>
</organism>
<reference evidence="2" key="1">
    <citation type="submission" date="2020-08" db="EMBL/GenBank/DDBJ databases">
        <title>Multicomponent nature underlies the extraordinary mechanical properties of spider dragline silk.</title>
        <authorList>
            <person name="Kono N."/>
            <person name="Nakamura H."/>
            <person name="Mori M."/>
            <person name="Yoshida Y."/>
            <person name="Ohtoshi R."/>
            <person name="Malay A.D."/>
            <person name="Moran D.A.P."/>
            <person name="Tomita M."/>
            <person name="Numata K."/>
            <person name="Arakawa K."/>
        </authorList>
    </citation>
    <scope>NUCLEOTIDE SEQUENCE</scope>
</reference>
<evidence type="ECO:0000313" key="2">
    <source>
        <dbReference type="EMBL" id="GFS61716.1"/>
    </source>
</evidence>
<dbReference type="EMBL" id="BMAW01047590">
    <property type="protein sequence ID" value="GFS61716.1"/>
    <property type="molecule type" value="Genomic_DNA"/>
</dbReference>
<name>A0A8X6IV27_NEPPI</name>
<accession>A0A8X6IV27</accession>
<sequence length="114" mass="13528">MPEKVSHGGRSTHIEPDRIQSHGTKRINMDLKIVEECKRRRTRVHPGPAPYTFSYIHRFHLQLSPTTPNPYKLHSRLRPETPSRSSFDNKKSHQQAALYPRFPDRFKRKIYRTP</sequence>
<proteinExistence type="predicted"/>